<dbReference type="RefSeq" id="WP_053417859.1">
    <property type="nucleotide sequence ID" value="NZ_LILB01000005.1"/>
</dbReference>
<dbReference type="InterPro" id="IPR007554">
    <property type="entry name" value="Glycerophosphate_synth"/>
</dbReference>
<dbReference type="InterPro" id="IPR001173">
    <property type="entry name" value="Glyco_trans_2-like"/>
</dbReference>
<evidence type="ECO:0000313" key="9">
    <source>
        <dbReference type="Proteomes" id="UP000036867"/>
    </source>
</evidence>
<dbReference type="InterPro" id="IPR043149">
    <property type="entry name" value="TagF_N"/>
</dbReference>
<dbReference type="GeneID" id="301137450"/>
<keyword evidence="4" id="KW-0808">Transferase</keyword>
<dbReference type="InterPro" id="IPR029044">
    <property type="entry name" value="Nucleotide-diphossugar_trans"/>
</dbReference>
<dbReference type="GO" id="GO:0005886">
    <property type="term" value="C:plasma membrane"/>
    <property type="evidence" value="ECO:0007669"/>
    <property type="project" value="UniProtKB-SubCell"/>
</dbReference>
<dbReference type="Gene3D" id="3.90.550.10">
    <property type="entry name" value="Spore Coat Polysaccharide Biosynthesis Protein SpsA, Chain A"/>
    <property type="match status" value="1"/>
</dbReference>
<sequence length="710" mass="84209">MEKLVSIIVTVYNTAEFLEECLTSVTNQVYKNIEIIIVNDGSTDNSAEIIEQYTNADSRCRSINLTENKGVGFARNLGIEQATGDFVYFVDSDDFINEHAVKKLVEGLGNKTYIIGRTKKLTNKEDSNIEIDELAVTVRKRKKVFKVLQNLNVLNSLFSIEIIRKYNLRFSEDTDCYTEIAFLVPLFKNRTVIYQVKESVYFRRLRNDPITNPSLMQQDREKVLKDFLTVYNYLKEEQKGKNKEQKLLDKLLIHFYRSKFILIMRDATQIERNFEQLANAMEKVSPAQFKNQNLLVRGELKALRNHKLKNYKRAVSIHHFGRDSKQTFTSKTKLTRQIYKDIFQKRPLNEKKIVFESFLGKNYADSPKYIYEYMVKHYPEYEFIWSFNEINHDIPGNAKQVKRLSLAYYYHMATAKYWVNNMRQPLHLQKREGNVFLQTWHGTPLKKLVFDMNEVYSANPKYKQQFYEQSRLWDYLIAANSYSSDIFKSAFKFDKVMLEDGYPRNDTLYINNNSDYITKMKTKLNIPLDKKVILYAPTWRDDEFYEPGKYKFNLKFDLQKLQEKLGNEYVILLRMHYFIADDLNIDGYEGFVYNMSKYDDIAELYLISDILITDYSSVFFDYSNLRRPILFYTYDLEKYRDQLRGFYIDIENEVPGPLVKTTDEIIDAVLNIDKVTIEYKEKYDIFYDKICGWESGKATEKIVEKVFKNN</sequence>
<dbReference type="GO" id="GO:0019350">
    <property type="term" value="P:teichoic acid biosynthetic process"/>
    <property type="evidence" value="ECO:0007669"/>
    <property type="project" value="UniProtKB-KW"/>
</dbReference>
<dbReference type="PANTHER" id="PTHR37316:SF3">
    <property type="entry name" value="TEICHOIC ACID GLYCEROL-PHOSPHATE TRANSFERASE"/>
    <property type="match status" value="1"/>
</dbReference>
<dbReference type="Gene3D" id="3.40.50.12580">
    <property type="match status" value="1"/>
</dbReference>
<evidence type="ECO:0000313" key="8">
    <source>
        <dbReference type="EMBL" id="KOO49682.1"/>
    </source>
</evidence>
<proteinExistence type="inferred from homology"/>
<comment type="subcellular location">
    <subcellularLocation>
        <location evidence="1">Cell membrane</location>
        <topology evidence="1">Peripheral membrane protein</topology>
    </subcellularLocation>
</comment>
<comment type="similarity">
    <text evidence="2">Belongs to the CDP-glycerol glycerophosphotransferase family.</text>
</comment>
<evidence type="ECO:0000256" key="6">
    <source>
        <dbReference type="ARBA" id="ARBA00023136"/>
    </source>
</evidence>
<dbReference type="OrthoDB" id="396512at2"/>
<dbReference type="SUPFAM" id="SSF53448">
    <property type="entry name" value="Nucleotide-diphospho-sugar transferases"/>
    <property type="match status" value="1"/>
</dbReference>
<name>A0A0M0LFI2_9BACL</name>
<reference evidence="9" key="1">
    <citation type="submission" date="2015-08" db="EMBL/GenBank/DDBJ databases">
        <title>Fjat-10028 dsm 16317.</title>
        <authorList>
            <person name="Liu B."/>
            <person name="Wang J."/>
            <person name="Zhu Y."/>
            <person name="Liu G."/>
            <person name="Chen Q."/>
            <person name="Chen Z."/>
            <person name="Lan J."/>
            <person name="Che J."/>
            <person name="Ge C."/>
            <person name="Shi H."/>
            <person name="Pan Z."/>
            <person name="Liu X."/>
        </authorList>
    </citation>
    <scope>NUCLEOTIDE SEQUENCE [LARGE SCALE GENOMIC DNA]</scope>
    <source>
        <strain evidence="9">DSM 16317</strain>
    </source>
</reference>
<evidence type="ECO:0000256" key="5">
    <source>
        <dbReference type="ARBA" id="ARBA00022944"/>
    </source>
</evidence>
<evidence type="ECO:0000256" key="2">
    <source>
        <dbReference type="ARBA" id="ARBA00010488"/>
    </source>
</evidence>
<feature type="domain" description="Glycosyltransferase 2-like" evidence="7">
    <location>
        <begin position="6"/>
        <end position="120"/>
    </location>
</feature>
<dbReference type="PATRIC" id="fig|263475.3.peg.4326"/>
<dbReference type="Gene3D" id="3.40.50.11820">
    <property type="match status" value="1"/>
</dbReference>
<organism evidence="8 9">
    <name type="scientific">Viridibacillus arvi</name>
    <dbReference type="NCBI Taxonomy" id="263475"/>
    <lineage>
        <taxon>Bacteria</taxon>
        <taxon>Bacillati</taxon>
        <taxon>Bacillota</taxon>
        <taxon>Bacilli</taxon>
        <taxon>Bacillales</taxon>
        <taxon>Caryophanaceae</taxon>
        <taxon>Viridibacillus</taxon>
    </lineage>
</organism>
<dbReference type="Pfam" id="PF04464">
    <property type="entry name" value="Glyphos_transf"/>
    <property type="match status" value="1"/>
</dbReference>
<dbReference type="CDD" id="cd00761">
    <property type="entry name" value="Glyco_tranf_GTA_type"/>
    <property type="match status" value="1"/>
</dbReference>
<evidence type="ECO:0000256" key="3">
    <source>
        <dbReference type="ARBA" id="ARBA00022475"/>
    </source>
</evidence>
<dbReference type="PANTHER" id="PTHR37316">
    <property type="entry name" value="TEICHOIC ACID GLYCEROL-PHOSPHATE PRIMASE"/>
    <property type="match status" value="1"/>
</dbReference>
<keyword evidence="3" id="KW-1003">Cell membrane</keyword>
<keyword evidence="6" id="KW-0472">Membrane</keyword>
<evidence type="ECO:0000259" key="7">
    <source>
        <dbReference type="Pfam" id="PF00535"/>
    </source>
</evidence>
<dbReference type="InterPro" id="IPR051612">
    <property type="entry name" value="Teichoic_Acid_Biosynth"/>
</dbReference>
<dbReference type="Proteomes" id="UP000036867">
    <property type="component" value="Unassembled WGS sequence"/>
</dbReference>
<keyword evidence="5" id="KW-0777">Teichoic acid biosynthesis</keyword>
<protein>
    <submittedName>
        <fullName evidence="8">Teichoic acid biosynthesis protein F</fullName>
    </submittedName>
</protein>
<dbReference type="GO" id="GO:0047355">
    <property type="term" value="F:CDP-glycerol glycerophosphotransferase activity"/>
    <property type="evidence" value="ECO:0007669"/>
    <property type="project" value="InterPro"/>
</dbReference>
<accession>A0A0M0LFI2</accession>
<keyword evidence="9" id="KW-1185">Reference proteome</keyword>
<comment type="caution">
    <text evidence="8">The sequence shown here is derived from an EMBL/GenBank/DDBJ whole genome shotgun (WGS) entry which is preliminary data.</text>
</comment>
<dbReference type="AlphaFoldDB" id="A0A0M0LFI2"/>
<dbReference type="STRING" id="263475.AMD00_15245"/>
<dbReference type="SUPFAM" id="SSF53756">
    <property type="entry name" value="UDP-Glycosyltransferase/glycogen phosphorylase"/>
    <property type="match status" value="1"/>
</dbReference>
<dbReference type="Pfam" id="PF00535">
    <property type="entry name" value="Glycos_transf_2"/>
    <property type="match status" value="1"/>
</dbReference>
<gene>
    <name evidence="8" type="ORF">AMD00_15245</name>
</gene>
<evidence type="ECO:0000256" key="1">
    <source>
        <dbReference type="ARBA" id="ARBA00004202"/>
    </source>
</evidence>
<dbReference type="InterPro" id="IPR043148">
    <property type="entry name" value="TagF_C"/>
</dbReference>
<evidence type="ECO:0000256" key="4">
    <source>
        <dbReference type="ARBA" id="ARBA00022679"/>
    </source>
</evidence>
<dbReference type="EMBL" id="LILB01000005">
    <property type="protein sequence ID" value="KOO49682.1"/>
    <property type="molecule type" value="Genomic_DNA"/>
</dbReference>